<reference evidence="1" key="1">
    <citation type="submission" date="2022-01" db="EMBL/GenBank/DDBJ databases">
        <title>Complete genome of Methanomicrobium antiquum DSM 21220.</title>
        <authorList>
            <person name="Chen S.-C."/>
            <person name="You Y.-T."/>
            <person name="Zhou Y.-Z."/>
            <person name="Lai M.-C."/>
        </authorList>
    </citation>
    <scope>NUCLEOTIDE SEQUENCE</scope>
    <source>
        <strain evidence="1">DSM 21220</strain>
    </source>
</reference>
<sequence length="62" mass="6893">MKEKKVSRALSLLLVMALIGAIFVPAVSADKEVLSETSADKVDEKTLLERTPPLLIELRRMK</sequence>
<dbReference type="KEGG" id="manq:L1994_11025"/>
<dbReference type="Proteomes" id="UP001218895">
    <property type="component" value="Chromosome"/>
</dbReference>
<proteinExistence type="predicted"/>
<organism evidence="1 2">
    <name type="scientific">Methanomicrobium antiquum</name>
    <dbReference type="NCBI Taxonomy" id="487686"/>
    <lineage>
        <taxon>Archaea</taxon>
        <taxon>Methanobacteriati</taxon>
        <taxon>Methanobacteriota</taxon>
        <taxon>Stenosarchaea group</taxon>
        <taxon>Methanomicrobia</taxon>
        <taxon>Methanomicrobiales</taxon>
        <taxon>Methanomicrobiaceae</taxon>
        <taxon>Methanomicrobium</taxon>
    </lineage>
</organism>
<name>A0AAF0FQ81_9EURY</name>
<protein>
    <submittedName>
        <fullName evidence="1">Uncharacterized protein</fullName>
    </submittedName>
</protein>
<dbReference type="EMBL" id="CP091092">
    <property type="protein sequence ID" value="WFN36659.1"/>
    <property type="molecule type" value="Genomic_DNA"/>
</dbReference>
<dbReference type="RefSeq" id="WP_278099494.1">
    <property type="nucleotide sequence ID" value="NZ_CP091092.1"/>
</dbReference>
<dbReference type="AlphaFoldDB" id="A0AAF0FQ81"/>
<dbReference type="GeneID" id="79950938"/>
<keyword evidence="2" id="KW-1185">Reference proteome</keyword>
<evidence type="ECO:0000313" key="1">
    <source>
        <dbReference type="EMBL" id="WFN36659.1"/>
    </source>
</evidence>
<accession>A0AAF0FQ81</accession>
<gene>
    <name evidence="1" type="ORF">L1994_11025</name>
</gene>
<evidence type="ECO:0000313" key="2">
    <source>
        <dbReference type="Proteomes" id="UP001218895"/>
    </source>
</evidence>